<dbReference type="UniPathway" id="UPA00378"/>
<keyword evidence="9" id="KW-0560">Oxidoreductase</keyword>
<dbReference type="AlphaFoldDB" id="A0A0M3HTK9"/>
<feature type="transmembrane region" description="Helical" evidence="9">
    <location>
        <begin position="68"/>
        <end position="88"/>
    </location>
</feature>
<evidence type="ECO:0000259" key="10">
    <source>
        <dbReference type="Pfam" id="PF02544"/>
    </source>
</evidence>
<sequence>MALPIICGVLDAYLLIITTVIVVLGSLNLICPCFSQTLKDLITYERSPLKEKRNFVYRWFAVPKRRFTHFYIVAVVNSLIWLAFATFVDAELVKPERRFISWMRSLQQTPRLISPTSCYLALVLMTLHSVRRLYESLFVCVFSESKMSIIHYIAGITHYTLLPLSIVVETSGLASTSMFSVDFRSLSFMQIVGVLLFLLLSYNQHLIIVQFANLRRNYLGNVTNYGHGILFEGLFSCISCPHFFYEILLYIALYLCISATAHTFSWIVVFVIVNQVIAALITHRWYQERFGRLYPEQRKAIIPFIL</sequence>
<evidence type="ECO:0000313" key="12">
    <source>
        <dbReference type="WBParaSite" id="ALUE_0000599401-mRNA-1"/>
    </source>
</evidence>
<feature type="transmembrane region" description="Helical" evidence="9">
    <location>
        <begin position="229"/>
        <end position="252"/>
    </location>
</feature>
<evidence type="ECO:0000256" key="4">
    <source>
        <dbReference type="ARBA" id="ARBA00022989"/>
    </source>
</evidence>
<evidence type="ECO:0000256" key="5">
    <source>
        <dbReference type="ARBA" id="ARBA00023136"/>
    </source>
</evidence>
<keyword evidence="3 9" id="KW-0812">Transmembrane</keyword>
<dbReference type="GO" id="GO:0003865">
    <property type="term" value="F:3-oxo-5-alpha-steroid 4-dehydrogenase activity"/>
    <property type="evidence" value="ECO:0007669"/>
    <property type="project" value="TreeGrafter"/>
</dbReference>
<name>A0A0M3HTK9_ASCLU</name>
<reference evidence="12" key="1">
    <citation type="submission" date="2017-02" db="UniProtKB">
        <authorList>
            <consortium name="WormBaseParasite"/>
        </authorList>
    </citation>
    <scope>IDENTIFICATION</scope>
</reference>
<evidence type="ECO:0000256" key="9">
    <source>
        <dbReference type="RuleBase" id="RU367081"/>
    </source>
</evidence>
<dbReference type="GO" id="GO:0102389">
    <property type="term" value="F:polyprenol reductase activity"/>
    <property type="evidence" value="ECO:0007669"/>
    <property type="project" value="UniProtKB-UniRule"/>
</dbReference>
<dbReference type="GO" id="GO:0006488">
    <property type="term" value="P:dolichol-linked oligosaccharide biosynthetic process"/>
    <property type="evidence" value="ECO:0007669"/>
    <property type="project" value="UniProtKB-UniRule"/>
</dbReference>
<proteinExistence type="inferred from homology"/>
<dbReference type="GO" id="GO:0160198">
    <property type="term" value="F:polyprenal reductase activity"/>
    <property type="evidence" value="ECO:0007669"/>
    <property type="project" value="UniProtKB-EC"/>
</dbReference>
<evidence type="ECO:0000256" key="3">
    <source>
        <dbReference type="ARBA" id="ARBA00022692"/>
    </source>
</evidence>
<protein>
    <recommendedName>
        <fullName evidence="7 9">Polyprenal reductase</fullName>
        <ecNumber evidence="2 9">1.3.1.94</ecNumber>
    </recommendedName>
</protein>
<dbReference type="InterPro" id="IPR039698">
    <property type="entry name" value="Dfg10/SRD5A3"/>
</dbReference>
<dbReference type="WBParaSite" id="ALUE_0000599401-mRNA-1">
    <property type="protein sequence ID" value="ALUE_0000599401-mRNA-1"/>
    <property type="gene ID" value="ALUE_0000599401"/>
</dbReference>
<keyword evidence="4 9" id="KW-1133">Transmembrane helix</keyword>
<evidence type="ECO:0000313" key="11">
    <source>
        <dbReference type="Proteomes" id="UP000036681"/>
    </source>
</evidence>
<feature type="transmembrane region" description="Helical" evidence="9">
    <location>
        <begin position="108"/>
        <end position="128"/>
    </location>
</feature>
<evidence type="ECO:0000256" key="8">
    <source>
        <dbReference type="ARBA" id="ARBA00049427"/>
    </source>
</evidence>
<dbReference type="Pfam" id="PF02544">
    <property type="entry name" value="Steroid_dh"/>
    <property type="match status" value="1"/>
</dbReference>
<comment type="pathway">
    <text evidence="9">Protein modification; protein glycosylation.</text>
</comment>
<feature type="transmembrane region" description="Helical" evidence="9">
    <location>
        <begin position="149"/>
        <end position="168"/>
    </location>
</feature>
<evidence type="ECO:0000256" key="1">
    <source>
        <dbReference type="ARBA" id="ARBA00004127"/>
    </source>
</evidence>
<dbReference type="GO" id="GO:0016095">
    <property type="term" value="P:polyprenol catabolic process"/>
    <property type="evidence" value="ECO:0007669"/>
    <property type="project" value="UniProtKB-UniRule"/>
</dbReference>
<feature type="domain" description="3-oxo-5-alpha-steroid 4-dehydrogenase C-terminal" evidence="10">
    <location>
        <begin position="190"/>
        <end position="306"/>
    </location>
</feature>
<feature type="transmembrane region" description="Helical" evidence="9">
    <location>
        <begin position="188"/>
        <end position="208"/>
    </location>
</feature>
<feature type="transmembrane region" description="Helical" evidence="9">
    <location>
        <begin position="264"/>
        <end position="282"/>
    </location>
</feature>
<keyword evidence="5 9" id="KW-0472">Membrane</keyword>
<keyword evidence="9" id="KW-0256">Endoplasmic reticulum</keyword>
<dbReference type="Proteomes" id="UP000036681">
    <property type="component" value="Unplaced"/>
</dbReference>
<dbReference type="GO" id="GO:0005789">
    <property type="term" value="C:endoplasmic reticulum membrane"/>
    <property type="evidence" value="ECO:0007669"/>
    <property type="project" value="UniProtKB-SubCell"/>
</dbReference>
<comment type="catalytic activity">
    <reaction evidence="8 9">
        <text>a di-trans,poly-cis-dolichal + NADP(+) = a di-trans,poly-cis-polyprenal + NADPH + H(+)</text>
        <dbReference type="Rhea" id="RHEA:80727"/>
        <dbReference type="Rhea" id="RHEA-COMP:19536"/>
        <dbReference type="Rhea" id="RHEA-COMP:19537"/>
        <dbReference type="ChEBI" id="CHEBI:15378"/>
        <dbReference type="ChEBI" id="CHEBI:57783"/>
        <dbReference type="ChEBI" id="CHEBI:58349"/>
        <dbReference type="ChEBI" id="CHEBI:231623"/>
        <dbReference type="ChEBI" id="CHEBI:231637"/>
        <dbReference type="EC" id="1.3.1.94"/>
    </reaction>
    <physiologicalReaction direction="right-to-left" evidence="8 9">
        <dbReference type="Rhea" id="RHEA:80729"/>
    </physiologicalReaction>
</comment>
<accession>A0A0M3HTK9</accession>
<feature type="transmembrane region" description="Helical" evidence="9">
    <location>
        <begin position="12"/>
        <end position="31"/>
    </location>
</feature>
<evidence type="ECO:0000256" key="7">
    <source>
        <dbReference type="ARBA" id="ARBA00047186"/>
    </source>
</evidence>
<organism evidence="11 12">
    <name type="scientific">Ascaris lumbricoides</name>
    <name type="common">Giant roundworm</name>
    <dbReference type="NCBI Taxonomy" id="6252"/>
    <lineage>
        <taxon>Eukaryota</taxon>
        <taxon>Metazoa</taxon>
        <taxon>Ecdysozoa</taxon>
        <taxon>Nematoda</taxon>
        <taxon>Chromadorea</taxon>
        <taxon>Rhabditida</taxon>
        <taxon>Spirurina</taxon>
        <taxon>Ascaridomorpha</taxon>
        <taxon>Ascaridoidea</taxon>
        <taxon>Ascarididae</taxon>
        <taxon>Ascaris</taxon>
    </lineage>
</organism>
<comment type="function">
    <text evidence="9">Plays a key role in early steps of protein N-linked glycosylation by being involved in the conversion of polyprenol into dolichol. Acts as a polyprenal reductase that mediates the reduction of polyprenal into dolichal in a NADP-dependent mechanism. Dolichols are required for the synthesis of dolichol-linked monosaccharides and the oligosaccharide precursor used for N-glycosylation.</text>
</comment>
<evidence type="ECO:0000256" key="6">
    <source>
        <dbReference type="ARBA" id="ARBA00046320"/>
    </source>
</evidence>
<comment type="similarity">
    <text evidence="6 9">Belongs to the steroid 5-alpha reductase family. Polyprenal reductase subfamily.</text>
</comment>
<keyword evidence="9" id="KW-0521">NADP</keyword>
<comment type="subcellular location">
    <subcellularLocation>
        <location evidence="1">Endomembrane system</location>
        <topology evidence="1">Multi-pass membrane protein</topology>
    </subcellularLocation>
    <subcellularLocation>
        <location evidence="9">Endoplasmic reticulum membrane</location>
    </subcellularLocation>
</comment>
<keyword evidence="11" id="KW-1185">Reference proteome</keyword>
<dbReference type="PROSITE" id="PS50244">
    <property type="entry name" value="S5A_REDUCTASE"/>
    <property type="match status" value="1"/>
</dbReference>
<dbReference type="PANTHER" id="PTHR14624">
    <property type="entry name" value="DFG10 PROTEIN"/>
    <property type="match status" value="1"/>
</dbReference>
<evidence type="ECO:0000256" key="2">
    <source>
        <dbReference type="ARBA" id="ARBA00012522"/>
    </source>
</evidence>
<dbReference type="InterPro" id="IPR001104">
    <property type="entry name" value="3-oxo-5_a-steroid_4-DH_C"/>
</dbReference>
<dbReference type="EC" id="1.3.1.94" evidence="2 9"/>
<dbReference type="PANTHER" id="PTHR14624:SF0">
    <property type="entry name" value="POLYPRENOL REDUCTASE"/>
    <property type="match status" value="1"/>
</dbReference>